<evidence type="ECO:0000259" key="1">
    <source>
        <dbReference type="Pfam" id="PF11790"/>
    </source>
</evidence>
<reference evidence="2 3" key="1">
    <citation type="submission" date="2023-05" db="EMBL/GenBank/DDBJ databases">
        <title>Chelatococcus sp. nov., a moderately thermophilic bacterium isolated from hot spring microbial mat.</title>
        <authorList>
            <person name="Hu C.-J."/>
            <person name="Li W.-J."/>
        </authorList>
    </citation>
    <scope>NUCLEOTIDE SEQUENCE [LARGE SCALE GENOMIC DNA]</scope>
    <source>
        <strain evidence="2 3">SYSU G07232</strain>
    </source>
</reference>
<keyword evidence="2" id="KW-0413">Isomerase</keyword>
<dbReference type="InterPro" id="IPR017853">
    <property type="entry name" value="GH"/>
</dbReference>
<dbReference type="GO" id="GO:0016787">
    <property type="term" value="F:hydrolase activity"/>
    <property type="evidence" value="ECO:0007669"/>
    <property type="project" value="UniProtKB-KW"/>
</dbReference>
<evidence type="ECO:0000313" key="3">
    <source>
        <dbReference type="Proteomes" id="UP001321492"/>
    </source>
</evidence>
<dbReference type="Pfam" id="PF11790">
    <property type="entry name" value="Glyco_hydro_cc"/>
    <property type="match status" value="1"/>
</dbReference>
<comment type="caution">
    <text evidence="2">The sequence shown here is derived from an EMBL/GenBank/DDBJ whole genome shotgun (WGS) entry which is preliminary data.</text>
</comment>
<keyword evidence="3" id="KW-1185">Reference proteome</keyword>
<gene>
    <name evidence="2" type="ORF">QNA08_02400</name>
</gene>
<dbReference type="Gene3D" id="3.20.20.80">
    <property type="entry name" value="Glycosidases"/>
    <property type="match status" value="1"/>
</dbReference>
<sequence length="338" mass="37770">MPGLRSMGRIICIVAGCAVAQILPARADLMWGVNGHPLNSYPGVSFERQLDLVRDLGARSYRVDVGDTGRMEPLARLVEAARPRGIEILPILIPPVSLEREPAADIYRKSYDFARAFAERFKDDIPVWELANELENYALIKPCEIRDNGTKYPCEWGPPGGLWPLDYSGPRYAKVAAVLRGLSDGVRAAAPAAKRALGTAGWGHIGIFERLRQDGIEWDITVWHLYGEDPEWAFKELVKYGKPIWVTEFNHPYGSARAGEQAQAEGLEKWMQRLRALSDRYRVAAAHIYELLDESYWGESFEAHMGLVRLEKDPAGGWREGAPKAAYDAVKRTIGALP</sequence>
<dbReference type="Proteomes" id="UP001321492">
    <property type="component" value="Unassembled WGS sequence"/>
</dbReference>
<proteinExistence type="predicted"/>
<accession>A0ABT7ACM8</accession>
<dbReference type="InterPro" id="IPR024655">
    <property type="entry name" value="Asl1_glyco_hydro_catalytic"/>
</dbReference>
<dbReference type="SUPFAM" id="SSF51445">
    <property type="entry name" value="(Trans)glycosidases"/>
    <property type="match status" value="1"/>
</dbReference>
<dbReference type="RefSeq" id="WP_283739064.1">
    <property type="nucleotide sequence ID" value="NZ_JASJEV010000001.1"/>
</dbReference>
<name>A0ABT7ACM8_9HYPH</name>
<feature type="domain" description="Asl1-like glycosyl hydrolase catalytic" evidence="1">
    <location>
        <begin position="180"/>
        <end position="276"/>
    </location>
</feature>
<evidence type="ECO:0000313" key="2">
    <source>
        <dbReference type="EMBL" id="MDJ1157088.1"/>
    </source>
</evidence>
<keyword evidence="2" id="KW-0378">Hydrolase</keyword>
<organism evidence="2 3">
    <name type="scientific">Chelatococcus albus</name>
    <dbReference type="NCBI Taxonomy" id="3047466"/>
    <lineage>
        <taxon>Bacteria</taxon>
        <taxon>Pseudomonadati</taxon>
        <taxon>Pseudomonadota</taxon>
        <taxon>Alphaproteobacteria</taxon>
        <taxon>Hyphomicrobiales</taxon>
        <taxon>Chelatococcaceae</taxon>
        <taxon>Chelatococcus</taxon>
    </lineage>
</organism>
<dbReference type="EMBL" id="JASJEV010000001">
    <property type="protein sequence ID" value="MDJ1157088.1"/>
    <property type="molecule type" value="Genomic_DNA"/>
</dbReference>
<dbReference type="GO" id="GO:0016853">
    <property type="term" value="F:isomerase activity"/>
    <property type="evidence" value="ECO:0007669"/>
    <property type="project" value="UniProtKB-KW"/>
</dbReference>
<protein>
    <submittedName>
        <fullName evidence="2">Glycosyl hydrolase</fullName>
    </submittedName>
</protein>